<dbReference type="Proteomes" id="UP000278962">
    <property type="component" value="Unassembled WGS sequence"/>
</dbReference>
<feature type="transmembrane region" description="Helical" evidence="1">
    <location>
        <begin position="151"/>
        <end position="179"/>
    </location>
</feature>
<dbReference type="OrthoDB" id="5244185at2"/>
<keyword evidence="1" id="KW-0812">Transmembrane</keyword>
<keyword evidence="3" id="KW-1185">Reference proteome</keyword>
<gene>
    <name evidence="2" type="ORF">C8N24_2303</name>
</gene>
<proteinExistence type="predicted"/>
<feature type="transmembrane region" description="Helical" evidence="1">
    <location>
        <begin position="43"/>
        <end position="67"/>
    </location>
</feature>
<dbReference type="AlphaFoldDB" id="A0A660LDU5"/>
<name>A0A660LDU5_9ACTN</name>
<evidence type="ECO:0008006" key="4">
    <source>
        <dbReference type="Google" id="ProtNLM"/>
    </source>
</evidence>
<evidence type="ECO:0000256" key="1">
    <source>
        <dbReference type="SAM" id="Phobius"/>
    </source>
</evidence>
<comment type="caution">
    <text evidence="2">The sequence shown here is derived from an EMBL/GenBank/DDBJ whole genome shotgun (WGS) entry which is preliminary data.</text>
</comment>
<organism evidence="2 3">
    <name type="scientific">Solirubrobacter pauli</name>
    <dbReference type="NCBI Taxonomy" id="166793"/>
    <lineage>
        <taxon>Bacteria</taxon>
        <taxon>Bacillati</taxon>
        <taxon>Actinomycetota</taxon>
        <taxon>Thermoleophilia</taxon>
        <taxon>Solirubrobacterales</taxon>
        <taxon>Solirubrobacteraceae</taxon>
        <taxon>Solirubrobacter</taxon>
    </lineage>
</organism>
<dbReference type="RefSeq" id="WP_147447747.1">
    <property type="nucleotide sequence ID" value="NZ_RBIL01000001.1"/>
</dbReference>
<evidence type="ECO:0000313" key="2">
    <source>
        <dbReference type="EMBL" id="RKQ92456.1"/>
    </source>
</evidence>
<feature type="transmembrane region" description="Helical" evidence="1">
    <location>
        <begin position="79"/>
        <end position="99"/>
    </location>
</feature>
<dbReference type="EMBL" id="RBIL01000001">
    <property type="protein sequence ID" value="RKQ92456.1"/>
    <property type="molecule type" value="Genomic_DNA"/>
</dbReference>
<accession>A0A660LDU5</accession>
<reference evidence="2 3" key="1">
    <citation type="submission" date="2018-10" db="EMBL/GenBank/DDBJ databases">
        <title>Genomic Encyclopedia of Archaeal and Bacterial Type Strains, Phase II (KMG-II): from individual species to whole genera.</title>
        <authorList>
            <person name="Goeker M."/>
        </authorList>
    </citation>
    <scope>NUCLEOTIDE SEQUENCE [LARGE SCALE GENOMIC DNA]</scope>
    <source>
        <strain evidence="2 3">DSM 14954</strain>
    </source>
</reference>
<keyword evidence="1" id="KW-1133">Transmembrane helix</keyword>
<protein>
    <recommendedName>
        <fullName evidence="4">DUF4126 domain-containing protein</fullName>
    </recommendedName>
</protein>
<keyword evidence="1" id="KW-0472">Membrane</keyword>
<sequence length="196" mass="20478">MDYLFALLQGLGIAAAIGIRPFLPVLLAGALAAADLGIDFEDTAFSFLESTGFLLAMLALVALFGFVERRRVAEASERSPMVIALLVLALALGAMEAAGSIDDVSADWWPGIPLGLAGAALGFAAARSLFGRVRARLDQEAQGALPVYAEGAALLTAGLSILFPPLAILLVAGLAWLMLGGRRRQGEKYAGLRILR</sequence>
<evidence type="ECO:0000313" key="3">
    <source>
        <dbReference type="Proteomes" id="UP000278962"/>
    </source>
</evidence>
<feature type="transmembrane region" description="Helical" evidence="1">
    <location>
        <begin position="111"/>
        <end position="130"/>
    </location>
</feature>